<keyword evidence="3" id="KW-1185">Reference proteome</keyword>
<dbReference type="EMBL" id="LMYN01000100">
    <property type="protein sequence ID" value="KSA00170.1"/>
    <property type="molecule type" value="Genomic_DNA"/>
</dbReference>
<accession>A0A0V1PVP3</accession>
<feature type="region of interest" description="Disordered" evidence="1">
    <location>
        <begin position="616"/>
        <end position="640"/>
    </location>
</feature>
<name>A0A0V1PVP3_9ASCO</name>
<feature type="region of interest" description="Disordered" evidence="1">
    <location>
        <begin position="385"/>
        <end position="410"/>
    </location>
</feature>
<reference evidence="2 3" key="1">
    <citation type="submission" date="2015-11" db="EMBL/GenBank/DDBJ databases">
        <title>The genome of Debaryomyces fabryi.</title>
        <authorList>
            <person name="Tafer H."/>
            <person name="Lopandic K."/>
        </authorList>
    </citation>
    <scope>NUCLEOTIDE SEQUENCE [LARGE SCALE GENOMIC DNA]</scope>
    <source>
        <strain evidence="2 3">CBS 789</strain>
    </source>
</reference>
<comment type="caution">
    <text evidence="2">The sequence shown here is derived from an EMBL/GenBank/DDBJ whole genome shotgun (WGS) entry which is preliminary data.</text>
</comment>
<feature type="compositionally biased region" description="Polar residues" evidence="1">
    <location>
        <begin position="388"/>
        <end position="403"/>
    </location>
</feature>
<feature type="compositionally biased region" description="Basic residues" evidence="1">
    <location>
        <begin position="627"/>
        <end position="640"/>
    </location>
</feature>
<dbReference type="RefSeq" id="XP_015466272.1">
    <property type="nucleotide sequence ID" value="XM_015612916.1"/>
</dbReference>
<gene>
    <name evidence="2" type="ORF">AC631_04087</name>
</gene>
<dbReference type="OrthoDB" id="4068467at2759"/>
<protein>
    <submittedName>
        <fullName evidence="2">Uncharacterized protein</fullName>
    </submittedName>
</protein>
<dbReference type="AlphaFoldDB" id="A0A0V1PVP3"/>
<evidence type="ECO:0000313" key="2">
    <source>
        <dbReference type="EMBL" id="KSA00170.1"/>
    </source>
</evidence>
<proteinExistence type="predicted"/>
<dbReference type="Proteomes" id="UP000054251">
    <property type="component" value="Unassembled WGS sequence"/>
</dbReference>
<evidence type="ECO:0000313" key="3">
    <source>
        <dbReference type="Proteomes" id="UP000054251"/>
    </source>
</evidence>
<evidence type="ECO:0000256" key="1">
    <source>
        <dbReference type="SAM" id="MobiDB-lite"/>
    </source>
</evidence>
<dbReference type="GeneID" id="26841096"/>
<sequence>MSTSTVQPQAQSPFARRVSFNNLSPDYIEEDALSGAYTKSSNQTGDIRFKEINYGSPPGPGSLFKDFPKIYGGGDNYTTTRKRYHLPDPPSKSILKNKLNPLQAQRNLEIGETAGINYHEDLNEIARSGTSAVYDSDEEIDEDGNKYEEQVEPARRKSYVGMTDEDLMALDPQYSTTKSKVSNVEQFRFDSQKTYYLPSSRKTSTNVVSKATYPTSNENNYKSINLTVKHNDYDLTTANRTLLTVISGRKHTWNALDWLLMIGNKQEPSFLNDGDYLVVTSFIPAKFIKEQEKKKKHTADELLLAKCENLLNYITRELPVDLRVKITVEFITDQASDETSISTKNRTGIKYMLAHIYRQYQPMLVIIGNKSTNLNFKYPLRMKRNSESKPSGVTTGIPRSSLPSDLKRHSLPSPSAFQKKKVDDYMIKFSSYIIKYSTVPVIVVGNATKFHQLPRNSRKSSGISIYTSSNESIESYGGTPTEERASDLDLNLKAEVNNLLNLDSIDKFQHILSIISDKSLNELNNYLEALKSRDLSSSGLKFDDSVVFNSKMHSIYNSQLNNHNNHQNNGEKMYKVKSMISYDEEEEIKNDKIRNNKKDRSLNSINSTKSAKVDNISLGSNEEDKKPRKKSFWKKIGLKK</sequence>
<organism evidence="2 3">
    <name type="scientific">Debaryomyces fabryi</name>
    <dbReference type="NCBI Taxonomy" id="58627"/>
    <lineage>
        <taxon>Eukaryota</taxon>
        <taxon>Fungi</taxon>
        <taxon>Dikarya</taxon>
        <taxon>Ascomycota</taxon>
        <taxon>Saccharomycotina</taxon>
        <taxon>Pichiomycetes</taxon>
        <taxon>Debaryomycetaceae</taxon>
        <taxon>Debaryomyces</taxon>
    </lineage>
</organism>